<name>A0AAV9JK56_9PEZI</name>
<dbReference type="AlphaFoldDB" id="A0AAV9JK56"/>
<keyword evidence="2" id="KW-1185">Reference proteome</keyword>
<evidence type="ECO:0008006" key="3">
    <source>
        <dbReference type="Google" id="ProtNLM"/>
    </source>
</evidence>
<reference evidence="1 2" key="1">
    <citation type="submission" date="2021-11" db="EMBL/GenBank/DDBJ databases">
        <title>Black yeast isolated from Biological Soil Crust.</title>
        <authorList>
            <person name="Kurbessoian T."/>
        </authorList>
    </citation>
    <scope>NUCLEOTIDE SEQUENCE [LARGE SCALE GENOMIC DNA]</scope>
    <source>
        <strain evidence="1 2">CCFEE 5522</strain>
    </source>
</reference>
<dbReference type="PANTHER" id="PTHR42085">
    <property type="entry name" value="F-BOX DOMAIN-CONTAINING PROTEIN"/>
    <property type="match status" value="1"/>
</dbReference>
<comment type="caution">
    <text evidence="1">The sequence shown here is derived from an EMBL/GenBank/DDBJ whole genome shotgun (WGS) entry which is preliminary data.</text>
</comment>
<dbReference type="PANTHER" id="PTHR42085:SF2">
    <property type="entry name" value="F-BOX DOMAIN-CONTAINING PROTEIN"/>
    <property type="match status" value="1"/>
</dbReference>
<sequence length="239" mass="27372">MAQTCTQRLDMKPNLMNLPVELRLQIYTHVLSLPDHIITWHPSSPAEHQQKDTLDTILPFPAQPFWSLLLVSRATYNEAFNLVYKHNTILFRTRHDLHTFVVRRPQHLRASIRSAICTLVPDEPLPTKRWLGLLKALPSLNTLEIRNLSVSVTQARAIEMRMLVEALPQLHVLTLRCRRLESFGTLLGEVAVALLDALRELLHAWQLMTDEDLADCNGKVRMLLDERRRGNGAGESRVS</sequence>
<evidence type="ECO:0000313" key="1">
    <source>
        <dbReference type="EMBL" id="KAK4545852.1"/>
    </source>
</evidence>
<gene>
    <name evidence="1" type="ORF">LTR36_002416</name>
</gene>
<organism evidence="1 2">
    <name type="scientific">Oleoguttula mirabilis</name>
    <dbReference type="NCBI Taxonomy" id="1507867"/>
    <lineage>
        <taxon>Eukaryota</taxon>
        <taxon>Fungi</taxon>
        <taxon>Dikarya</taxon>
        <taxon>Ascomycota</taxon>
        <taxon>Pezizomycotina</taxon>
        <taxon>Dothideomycetes</taxon>
        <taxon>Dothideomycetidae</taxon>
        <taxon>Mycosphaerellales</taxon>
        <taxon>Teratosphaeriaceae</taxon>
        <taxon>Oleoguttula</taxon>
    </lineage>
</organism>
<dbReference type="Proteomes" id="UP001324427">
    <property type="component" value="Unassembled WGS sequence"/>
</dbReference>
<protein>
    <recommendedName>
        <fullName evidence="3">F-box domain-containing protein</fullName>
    </recommendedName>
</protein>
<evidence type="ECO:0000313" key="2">
    <source>
        <dbReference type="Proteomes" id="UP001324427"/>
    </source>
</evidence>
<dbReference type="EMBL" id="JAVFHQ010000017">
    <property type="protein sequence ID" value="KAK4545852.1"/>
    <property type="molecule type" value="Genomic_DNA"/>
</dbReference>
<dbReference type="InterPro" id="IPR038883">
    <property type="entry name" value="AN11006-like"/>
</dbReference>
<proteinExistence type="predicted"/>
<accession>A0AAV9JK56</accession>